<accession>A0ABV7WWM1</accession>
<proteinExistence type="predicted"/>
<sequence length="344" mass="35570">MMIKRLLIVGLSVLWAQLAIATTEPVGNAVVVIGSVTVKRDATGQSEALVAQGELFLNDVIVTGPDGLAKLLLRDDTILKISPNSEVVISEMIAGPDAEGRSKVDLLKGRLRSVIGNKLGENTKFDIETPVAVAGVRGTDFEVVHIQVNGEWVTGVRCFDGSVEITSTGAGLANSAGVIILPAQYTSVKANALPTPATDINADQNLLEQLGASNADNSDDNLELDSILDSIEIQNITLDISTIESSLLERIVQSSVLESVVNTGGVTGAASAGASASVGSTSASVSVGDGGNASVQVGLPSTTLTTIIEDPQLDIITEPVEVPLPGVNLEFEVELPTVEVEVAL</sequence>
<feature type="domain" description="FecR protein" evidence="2">
    <location>
        <begin position="59"/>
        <end position="164"/>
    </location>
</feature>
<dbReference type="PANTHER" id="PTHR38731">
    <property type="entry name" value="LIPL45-RELATED LIPOPROTEIN-RELATED"/>
    <property type="match status" value="1"/>
</dbReference>
<dbReference type="Gene3D" id="2.60.120.1440">
    <property type="match status" value="1"/>
</dbReference>
<evidence type="ECO:0000259" key="2">
    <source>
        <dbReference type="Pfam" id="PF04773"/>
    </source>
</evidence>
<evidence type="ECO:0000313" key="4">
    <source>
        <dbReference type="Proteomes" id="UP001595710"/>
    </source>
</evidence>
<dbReference type="PANTHER" id="PTHR38731:SF3">
    <property type="entry name" value="BLL6125 PROTEIN"/>
    <property type="match status" value="1"/>
</dbReference>
<dbReference type="RefSeq" id="WP_377363303.1">
    <property type="nucleotide sequence ID" value="NZ_JBHRYN010000020.1"/>
</dbReference>
<organism evidence="3 4">
    <name type="scientific">Reinekea marina</name>
    <dbReference type="NCBI Taxonomy" id="1310421"/>
    <lineage>
        <taxon>Bacteria</taxon>
        <taxon>Pseudomonadati</taxon>
        <taxon>Pseudomonadota</taxon>
        <taxon>Gammaproteobacteria</taxon>
        <taxon>Oceanospirillales</taxon>
        <taxon>Saccharospirillaceae</taxon>
        <taxon>Reinekea</taxon>
    </lineage>
</organism>
<keyword evidence="4" id="KW-1185">Reference proteome</keyword>
<dbReference type="Proteomes" id="UP001595710">
    <property type="component" value="Unassembled WGS sequence"/>
</dbReference>
<dbReference type="EMBL" id="JBHRYN010000020">
    <property type="protein sequence ID" value="MFC3702724.1"/>
    <property type="molecule type" value="Genomic_DNA"/>
</dbReference>
<dbReference type="InterPro" id="IPR006860">
    <property type="entry name" value="FecR"/>
</dbReference>
<evidence type="ECO:0000313" key="3">
    <source>
        <dbReference type="EMBL" id="MFC3702724.1"/>
    </source>
</evidence>
<evidence type="ECO:0000256" key="1">
    <source>
        <dbReference type="SAM" id="SignalP"/>
    </source>
</evidence>
<gene>
    <name evidence="3" type="ORF">ACFOND_13870</name>
</gene>
<dbReference type="Pfam" id="PF04773">
    <property type="entry name" value="FecR"/>
    <property type="match status" value="1"/>
</dbReference>
<feature type="chain" id="PRO_5045180305" evidence="1">
    <location>
        <begin position="22"/>
        <end position="344"/>
    </location>
</feature>
<keyword evidence="1" id="KW-0732">Signal</keyword>
<protein>
    <submittedName>
        <fullName evidence="3">FecR domain-containing protein</fullName>
    </submittedName>
</protein>
<reference evidence="4" key="1">
    <citation type="journal article" date="2019" name="Int. J. Syst. Evol. Microbiol.">
        <title>The Global Catalogue of Microorganisms (GCM) 10K type strain sequencing project: providing services to taxonomists for standard genome sequencing and annotation.</title>
        <authorList>
            <consortium name="The Broad Institute Genomics Platform"/>
            <consortium name="The Broad Institute Genome Sequencing Center for Infectious Disease"/>
            <person name="Wu L."/>
            <person name="Ma J."/>
        </authorList>
    </citation>
    <scope>NUCLEOTIDE SEQUENCE [LARGE SCALE GENOMIC DNA]</scope>
    <source>
        <strain evidence="4">CECT 8288</strain>
    </source>
</reference>
<name>A0ABV7WWM1_9GAMM</name>
<comment type="caution">
    <text evidence="3">The sequence shown here is derived from an EMBL/GenBank/DDBJ whole genome shotgun (WGS) entry which is preliminary data.</text>
</comment>
<feature type="signal peptide" evidence="1">
    <location>
        <begin position="1"/>
        <end position="21"/>
    </location>
</feature>